<dbReference type="Pfam" id="PF06439">
    <property type="entry name" value="3keto-disac_hyd"/>
    <property type="match status" value="1"/>
</dbReference>
<keyword evidence="1" id="KW-0732">Signal</keyword>
<keyword evidence="4" id="KW-1185">Reference proteome</keyword>
<feature type="domain" description="3-keto-alpha-glucoside-1,2-lyase/3-keto-2-hydroxy-glucal hydratase" evidence="2">
    <location>
        <begin position="52"/>
        <end position="245"/>
    </location>
</feature>
<sequence>MNKIYISCCVLSMSLIGSLSYAQTKFQPQDTEFYTPVLRTVTTTENKAPSDAIVLFDGSNLNQWVSSNNVKEQAPWKVQNNVLTSTPKTGNIQTKENFEDFQLHVEWKSPEVIKGEGQGRGNSGIFLQGQYELQVLDNNNNPTYVNGQAGSIYKQQPPLVTATKPAGQWHTYDVLYTAPRFNADGVLIKKGIVTVLHNGVVVQYNTQIEGTTEYIGLPKTLVHGPGPIILQDHGDLVDFRNIWIRRL</sequence>
<feature type="signal peptide" evidence="1">
    <location>
        <begin position="1"/>
        <end position="22"/>
    </location>
</feature>
<protein>
    <submittedName>
        <fullName evidence="3">DUF1080 domain-containing protein</fullName>
    </submittedName>
</protein>
<feature type="chain" id="PRO_5046788536" evidence="1">
    <location>
        <begin position="23"/>
        <end position="247"/>
    </location>
</feature>
<proteinExistence type="predicted"/>
<name>A0ABV0BS86_9SPHI</name>
<dbReference type="InterPro" id="IPR010496">
    <property type="entry name" value="AL/BT2_dom"/>
</dbReference>
<gene>
    <name evidence="3" type="ORF">ABE541_10310</name>
</gene>
<reference evidence="3 4" key="1">
    <citation type="submission" date="2024-04" db="EMBL/GenBank/DDBJ databases">
        <title>WGS of bacteria from Torrens River.</title>
        <authorList>
            <person name="Wyrsch E.R."/>
            <person name="Drigo B."/>
        </authorList>
    </citation>
    <scope>NUCLEOTIDE SEQUENCE [LARGE SCALE GENOMIC DNA]</scope>
    <source>
        <strain evidence="3 4">TWI391</strain>
    </source>
</reference>
<dbReference type="Gene3D" id="2.60.120.560">
    <property type="entry name" value="Exo-inulinase, domain 1"/>
    <property type="match status" value="1"/>
</dbReference>
<evidence type="ECO:0000259" key="2">
    <source>
        <dbReference type="Pfam" id="PF06439"/>
    </source>
</evidence>
<comment type="caution">
    <text evidence="3">The sequence shown here is derived from an EMBL/GenBank/DDBJ whole genome shotgun (WGS) entry which is preliminary data.</text>
</comment>
<dbReference type="EMBL" id="JBDJNQ010000004">
    <property type="protein sequence ID" value="MEN5377655.1"/>
    <property type="molecule type" value="Genomic_DNA"/>
</dbReference>
<evidence type="ECO:0000313" key="4">
    <source>
        <dbReference type="Proteomes" id="UP001409291"/>
    </source>
</evidence>
<dbReference type="Proteomes" id="UP001409291">
    <property type="component" value="Unassembled WGS sequence"/>
</dbReference>
<organism evidence="3 4">
    <name type="scientific">Sphingobacterium kitahiroshimense</name>
    <dbReference type="NCBI Taxonomy" id="470446"/>
    <lineage>
        <taxon>Bacteria</taxon>
        <taxon>Pseudomonadati</taxon>
        <taxon>Bacteroidota</taxon>
        <taxon>Sphingobacteriia</taxon>
        <taxon>Sphingobacteriales</taxon>
        <taxon>Sphingobacteriaceae</taxon>
        <taxon>Sphingobacterium</taxon>
    </lineage>
</organism>
<evidence type="ECO:0000313" key="3">
    <source>
        <dbReference type="EMBL" id="MEN5377655.1"/>
    </source>
</evidence>
<accession>A0ABV0BS86</accession>
<dbReference type="RefSeq" id="WP_346581216.1">
    <property type="nucleotide sequence ID" value="NZ_JBDJLH010000002.1"/>
</dbReference>
<evidence type="ECO:0000256" key="1">
    <source>
        <dbReference type="SAM" id="SignalP"/>
    </source>
</evidence>